<feature type="compositionally biased region" description="Basic and acidic residues" evidence="1">
    <location>
        <begin position="476"/>
        <end position="488"/>
    </location>
</feature>
<feature type="region of interest" description="Disordered" evidence="1">
    <location>
        <begin position="463"/>
        <end position="488"/>
    </location>
</feature>
<dbReference type="Proteomes" id="UP001058271">
    <property type="component" value="Chromosome"/>
</dbReference>
<dbReference type="PANTHER" id="PTHR48228">
    <property type="entry name" value="SUCCINYL-COA--D-CITRAMALATE COA-TRANSFERASE"/>
    <property type="match status" value="1"/>
</dbReference>
<evidence type="ECO:0000313" key="3">
    <source>
        <dbReference type="Proteomes" id="UP001058271"/>
    </source>
</evidence>
<dbReference type="InterPro" id="IPR023606">
    <property type="entry name" value="CoA-Trfase_III_dom_1_sf"/>
</dbReference>
<name>A0ABY5Z1N3_9ACTN</name>
<keyword evidence="2" id="KW-0808">Transferase</keyword>
<dbReference type="Gene3D" id="3.40.50.10540">
    <property type="entry name" value="Crotonobetainyl-coa:carnitine coa-transferase, domain 1"/>
    <property type="match status" value="1"/>
</dbReference>
<proteinExistence type="predicted"/>
<protein>
    <submittedName>
        <fullName evidence="2">CoA transferase</fullName>
    </submittedName>
</protein>
<sequence>MRDVAPTRKLAARIEGDGPEFDELVSLARASGMHTIAVALPRAPVTLVEVTDTGRAARAAAVVENLAPVAAWAASGAMALTGPAGGPPAAPEAPIANRINAATAWWSVLSELWGRRTGVPGAQLLAERAAWTGRRRAGQESVGGSCRIVGAGDGWLAVNLARASDAELVPAWLADPALHDLDTAHLWPLIAARLRDRRVDDLVHRARGLGIPAAALGTRHGATDPGAGTGTPWRLVPRGGDARPAGRIARVVDLTALWAGPLCAGLLARAGADVVKVESVDRLDGARHAAGGFYDVLHGPHRSVTLDLRQASGRRQLAGLIASADVVLESSRPRALTNLGLSRAAFFAANPTLTWMSISGYRSPPDAPAFGDDAAVAAGAVIPGPEPKFCADALADPVTGLYAAIATVTSRLLGGGHHAQLTLEECCRHVVRPCRRPQPPYGITHTGADSWRVHVAGHSVDVAAPASRPHPGRAPEPGEHNGEPRWAQ</sequence>
<dbReference type="Pfam" id="PF02515">
    <property type="entry name" value="CoA_transf_3"/>
    <property type="match status" value="1"/>
</dbReference>
<organism evidence="2 3">
    <name type="scientific">Dactylosporangium roseum</name>
    <dbReference type="NCBI Taxonomy" id="47989"/>
    <lineage>
        <taxon>Bacteria</taxon>
        <taxon>Bacillati</taxon>
        <taxon>Actinomycetota</taxon>
        <taxon>Actinomycetes</taxon>
        <taxon>Micromonosporales</taxon>
        <taxon>Micromonosporaceae</taxon>
        <taxon>Dactylosporangium</taxon>
    </lineage>
</organism>
<dbReference type="InterPro" id="IPR050509">
    <property type="entry name" value="CoA-transferase_III"/>
</dbReference>
<dbReference type="InterPro" id="IPR003673">
    <property type="entry name" value="CoA-Trfase_fam_III"/>
</dbReference>
<accession>A0ABY5Z1N3</accession>
<dbReference type="SUPFAM" id="SSF89796">
    <property type="entry name" value="CoA-transferase family III (CaiB/BaiF)"/>
    <property type="match status" value="2"/>
</dbReference>
<gene>
    <name evidence="2" type="ORF">Drose_24660</name>
</gene>
<dbReference type="PANTHER" id="PTHR48228:SF5">
    <property type="entry name" value="ALPHA-METHYLACYL-COA RACEMASE"/>
    <property type="match status" value="1"/>
</dbReference>
<dbReference type="GO" id="GO:0016740">
    <property type="term" value="F:transferase activity"/>
    <property type="evidence" value="ECO:0007669"/>
    <property type="project" value="UniProtKB-KW"/>
</dbReference>
<keyword evidence="3" id="KW-1185">Reference proteome</keyword>
<dbReference type="EMBL" id="CP073721">
    <property type="protein sequence ID" value="UWZ34409.1"/>
    <property type="molecule type" value="Genomic_DNA"/>
</dbReference>
<evidence type="ECO:0000256" key="1">
    <source>
        <dbReference type="SAM" id="MobiDB-lite"/>
    </source>
</evidence>
<evidence type="ECO:0000313" key="2">
    <source>
        <dbReference type="EMBL" id="UWZ34409.1"/>
    </source>
</evidence>
<dbReference type="RefSeq" id="WP_260723726.1">
    <property type="nucleotide sequence ID" value="NZ_BAAABS010000011.1"/>
</dbReference>
<reference evidence="2" key="1">
    <citation type="submission" date="2021-04" db="EMBL/GenBank/DDBJ databases">
        <title>Biosynthetic gene clusters of Dactylosporangioum roseum.</title>
        <authorList>
            <person name="Hartkoorn R.C."/>
            <person name="Beaudoing E."/>
            <person name="Hot D."/>
            <person name="Moureu S."/>
        </authorList>
    </citation>
    <scope>NUCLEOTIDE SEQUENCE</scope>
    <source>
        <strain evidence="2">NRRL B-16295</strain>
    </source>
</reference>